<keyword evidence="3" id="KW-1185">Reference proteome</keyword>
<sequence length="680" mass="79697">MLTEYNSADSTFSDHVSEGFQNNLSAPKPKVPVFDDWQSVPREYATRNKWTLRFRKIKPKQSPAAVFKIIQTRKLETVDHEFESEKYISLYHVSQTSEIKQTPLNVARHLYYRCFVEPADRNKLIKWTQGAWEHDGDEKYWDAESDNWGWRHFKENFGLQSSIDHIRGKDIYGIFGSKSSYCLIIDLDYHNKGLVLFLKRLSALLELFHGQHRCHYQVSENNAGGVHLILFFGVNSSLKSRRRWLWRQLADADRKDPELNFTRGNLYETQFNIEVYPDTQRGVRLPLARGRTMLLDRPLDLITSRGKAVQDVVGYIQWLGDSYRQYIPKEDVYRYVVERLDVKPVEIKERKQQKTAVQKATKPQKQEKRSLKGKTRGAIVGFWENGKSEYFIHLNAAINTTLQAMHAEGLAEEDAVDVVMSYVEDLPDKTVSSRLDDLPEVRRVAERTARKIWSSPIPVKWRKSQERWSDIGFRVSDKNTWNVSQKKYEDVVVDCPELEFTEVEKSQLIREMAPLLVGRKQAQKQEKQDEVIRAVAYLLRYVLCCQREIPVTALPHILTDFQVKMKSHDKQTQFLRLLTEWDWIYVRVEYCHPEKHRTKAGNNRARAYGVGKAFTERLQAVVEESETVITNHTTEYKSDLYTVSYFFRRPESLYISSFDDQLNSQFLDTNQPVTHRKSLT</sequence>
<gene>
    <name evidence="2" type="ORF">F1728_06660</name>
</gene>
<proteinExistence type="predicted"/>
<accession>A0A6I6A7H8</accession>
<dbReference type="EMBL" id="CP043930">
    <property type="protein sequence ID" value="QGQ22374.1"/>
    <property type="molecule type" value="Genomic_DNA"/>
</dbReference>
<feature type="region of interest" description="Disordered" evidence="1">
    <location>
        <begin position="351"/>
        <end position="371"/>
    </location>
</feature>
<name>A0A6I6A7H8_9PLAN</name>
<dbReference type="Proteomes" id="UP000427281">
    <property type="component" value="Chromosome"/>
</dbReference>
<organism evidence="2 3">
    <name type="scientific">Gimesia benthica</name>
    <dbReference type="NCBI Taxonomy" id="2608982"/>
    <lineage>
        <taxon>Bacteria</taxon>
        <taxon>Pseudomonadati</taxon>
        <taxon>Planctomycetota</taxon>
        <taxon>Planctomycetia</taxon>
        <taxon>Planctomycetales</taxon>
        <taxon>Planctomycetaceae</taxon>
        <taxon>Gimesia</taxon>
    </lineage>
</organism>
<reference evidence="2 3" key="1">
    <citation type="submission" date="2019-09" db="EMBL/GenBank/DDBJ databases">
        <title>Gimesia benthica sp. nov., a novel bacterium isolated from deep-sea water of the Northwest Indian Ocean.</title>
        <authorList>
            <person name="Dai X."/>
        </authorList>
    </citation>
    <scope>NUCLEOTIDE SEQUENCE [LARGE SCALE GENOMIC DNA]</scope>
    <source>
        <strain evidence="2 3">E7</strain>
    </source>
</reference>
<protein>
    <submittedName>
        <fullName evidence="2">Uncharacterized protein</fullName>
    </submittedName>
</protein>
<evidence type="ECO:0000256" key="1">
    <source>
        <dbReference type="SAM" id="MobiDB-lite"/>
    </source>
</evidence>
<dbReference type="RefSeq" id="WP_155363455.1">
    <property type="nucleotide sequence ID" value="NZ_CP043930.1"/>
</dbReference>
<evidence type="ECO:0000313" key="3">
    <source>
        <dbReference type="Proteomes" id="UP000427281"/>
    </source>
</evidence>
<feature type="compositionally biased region" description="Low complexity" evidence="1">
    <location>
        <begin position="354"/>
        <end position="363"/>
    </location>
</feature>
<dbReference type="AlphaFoldDB" id="A0A6I6A7H8"/>
<dbReference type="KEGG" id="gim:F1728_06660"/>
<evidence type="ECO:0000313" key="2">
    <source>
        <dbReference type="EMBL" id="QGQ22374.1"/>
    </source>
</evidence>